<evidence type="ECO:0000256" key="2">
    <source>
        <dbReference type="ARBA" id="ARBA00022516"/>
    </source>
</evidence>
<comment type="pathway">
    <text evidence="1">Lipid metabolism.</text>
</comment>
<organism evidence="7 8">
    <name type="scientific">Breznakia pachnodae</name>
    <dbReference type="NCBI Taxonomy" id="265178"/>
    <lineage>
        <taxon>Bacteria</taxon>
        <taxon>Bacillati</taxon>
        <taxon>Bacillota</taxon>
        <taxon>Erysipelotrichia</taxon>
        <taxon>Erysipelotrichales</taxon>
        <taxon>Erysipelotrichaceae</taxon>
        <taxon>Breznakia</taxon>
    </lineage>
</organism>
<proteinExistence type="predicted"/>
<evidence type="ECO:0000313" key="7">
    <source>
        <dbReference type="EMBL" id="MDQ0359750.1"/>
    </source>
</evidence>
<dbReference type="PANTHER" id="PTHR10434">
    <property type="entry name" value="1-ACYL-SN-GLYCEROL-3-PHOSPHATE ACYLTRANSFERASE"/>
    <property type="match status" value="1"/>
</dbReference>
<evidence type="ECO:0000256" key="5">
    <source>
        <dbReference type="ARBA" id="ARBA00023315"/>
    </source>
</evidence>
<keyword evidence="5 7" id="KW-0012">Acyltransferase</keyword>
<sequence>MTFFQIFRCLFVLPFSWLSALLCRRKPMEVRYKKAQGWSRFIIRYLGYHLETEGVENIPEDEAVFFVSNHQGTLDPALVIATCDKPMAFISKKKNEKLPVFGSWAISIGVIHFDHETREGNVFMLREAARELKAGKRLLIFPEGTRSRGDQMNPFKAGALQPAYLAKATIVPVTLNNAYCIDDKKDKNKQLKITYGKPIRHEDYKQYKYDEMSDIVYKLVEEHIIYHKKAED</sequence>
<dbReference type="InterPro" id="IPR002123">
    <property type="entry name" value="Plipid/glycerol_acylTrfase"/>
</dbReference>
<keyword evidence="8" id="KW-1185">Reference proteome</keyword>
<accession>A0ABU0DZM8</accession>
<dbReference type="SMART" id="SM00563">
    <property type="entry name" value="PlsC"/>
    <property type="match status" value="1"/>
</dbReference>
<keyword evidence="4" id="KW-0443">Lipid metabolism</keyword>
<evidence type="ECO:0000256" key="4">
    <source>
        <dbReference type="ARBA" id="ARBA00023098"/>
    </source>
</evidence>
<name>A0ABU0DZM8_9FIRM</name>
<dbReference type="EMBL" id="JAUSUR010000001">
    <property type="protein sequence ID" value="MDQ0359750.1"/>
    <property type="molecule type" value="Genomic_DNA"/>
</dbReference>
<evidence type="ECO:0000256" key="1">
    <source>
        <dbReference type="ARBA" id="ARBA00005189"/>
    </source>
</evidence>
<evidence type="ECO:0000256" key="3">
    <source>
        <dbReference type="ARBA" id="ARBA00022679"/>
    </source>
</evidence>
<dbReference type="SUPFAM" id="SSF69593">
    <property type="entry name" value="Glycerol-3-phosphate (1)-acyltransferase"/>
    <property type="match status" value="1"/>
</dbReference>
<keyword evidence="3 7" id="KW-0808">Transferase</keyword>
<feature type="domain" description="Phospholipid/glycerol acyltransferase" evidence="6">
    <location>
        <begin position="64"/>
        <end position="178"/>
    </location>
</feature>
<comment type="caution">
    <text evidence="7">The sequence shown here is derived from an EMBL/GenBank/DDBJ whole genome shotgun (WGS) entry which is preliminary data.</text>
</comment>
<dbReference type="Proteomes" id="UP001230220">
    <property type="component" value="Unassembled WGS sequence"/>
</dbReference>
<evidence type="ECO:0000259" key="6">
    <source>
        <dbReference type="SMART" id="SM00563"/>
    </source>
</evidence>
<keyword evidence="2" id="KW-0444">Lipid biosynthesis</keyword>
<dbReference type="CDD" id="cd07989">
    <property type="entry name" value="LPLAT_AGPAT-like"/>
    <property type="match status" value="1"/>
</dbReference>
<evidence type="ECO:0000313" key="8">
    <source>
        <dbReference type="Proteomes" id="UP001230220"/>
    </source>
</evidence>
<protein>
    <submittedName>
        <fullName evidence="7">1-acyl-sn-glycerol-3-phosphate acyltransferase</fullName>
        <ecNumber evidence="7">2.3.1.51</ecNumber>
    </submittedName>
</protein>
<dbReference type="RefSeq" id="WP_307405129.1">
    <property type="nucleotide sequence ID" value="NZ_JAUSUR010000001.1"/>
</dbReference>
<gene>
    <name evidence="7" type="ORF">J2S15_000481</name>
</gene>
<dbReference type="EC" id="2.3.1.51" evidence="7"/>
<dbReference type="PANTHER" id="PTHR10434:SF64">
    <property type="entry name" value="1-ACYL-SN-GLYCEROL-3-PHOSPHATE ACYLTRANSFERASE-RELATED"/>
    <property type="match status" value="1"/>
</dbReference>
<dbReference type="GO" id="GO:0003841">
    <property type="term" value="F:1-acylglycerol-3-phosphate O-acyltransferase activity"/>
    <property type="evidence" value="ECO:0007669"/>
    <property type="project" value="UniProtKB-EC"/>
</dbReference>
<reference evidence="7 8" key="1">
    <citation type="submission" date="2023-07" db="EMBL/GenBank/DDBJ databases">
        <title>Genomic Encyclopedia of Type Strains, Phase IV (KMG-IV): sequencing the most valuable type-strain genomes for metagenomic binning, comparative biology and taxonomic classification.</title>
        <authorList>
            <person name="Goeker M."/>
        </authorList>
    </citation>
    <scope>NUCLEOTIDE SEQUENCE [LARGE SCALE GENOMIC DNA]</scope>
    <source>
        <strain evidence="7 8">DSM 16784</strain>
    </source>
</reference>
<dbReference type="Pfam" id="PF01553">
    <property type="entry name" value="Acyltransferase"/>
    <property type="match status" value="1"/>
</dbReference>